<organism evidence="1">
    <name type="scientific">Siphoviridae sp. ctwrX9</name>
    <dbReference type="NCBI Taxonomy" id="2825735"/>
    <lineage>
        <taxon>Viruses</taxon>
        <taxon>Duplodnaviria</taxon>
        <taxon>Heunggongvirae</taxon>
        <taxon>Uroviricota</taxon>
        <taxon>Caudoviricetes</taxon>
    </lineage>
</organism>
<accession>A0A8S5PVA9</accession>
<sequence>MFSEIINPFLNVRNKVKDYKGDWVDQIKPVEKVIRKHLSRIQVDGELDYIVFSAWDKKIILEALMIGTNTRGFPVLWGDKDAEQGSIDGNFFSVITREGGGSSPSPDVIDFQNGGESDLLKLTSFDSEKKESCMILKRPLILPQGGELRFRSRSGSEGELSYKVIYREIEE</sequence>
<reference evidence="1" key="1">
    <citation type="journal article" date="2021" name="Proc. Natl. Acad. Sci. U.S.A.">
        <title>A Catalog of Tens of Thousands of Viruses from Human Metagenomes Reveals Hidden Associations with Chronic Diseases.</title>
        <authorList>
            <person name="Tisza M.J."/>
            <person name="Buck C.B."/>
        </authorList>
    </citation>
    <scope>NUCLEOTIDE SEQUENCE</scope>
    <source>
        <strain evidence="1">CtwrX9</strain>
    </source>
</reference>
<evidence type="ECO:0000313" key="1">
    <source>
        <dbReference type="EMBL" id="DAE10381.1"/>
    </source>
</evidence>
<dbReference type="EMBL" id="BK015508">
    <property type="protein sequence ID" value="DAE10381.1"/>
    <property type="molecule type" value="Genomic_DNA"/>
</dbReference>
<name>A0A8S5PVA9_9CAUD</name>
<proteinExistence type="predicted"/>
<protein>
    <submittedName>
        <fullName evidence="1">Uncharacterized protein</fullName>
    </submittedName>
</protein>